<reference evidence="10" key="1">
    <citation type="journal article" date="2020" name="Stud. Mycol.">
        <title>101 Dothideomycetes genomes: a test case for predicting lifestyles and emergence of pathogens.</title>
        <authorList>
            <person name="Haridas S."/>
            <person name="Albert R."/>
            <person name="Binder M."/>
            <person name="Bloem J."/>
            <person name="Labutti K."/>
            <person name="Salamov A."/>
            <person name="Andreopoulos B."/>
            <person name="Baker S."/>
            <person name="Barry K."/>
            <person name="Bills G."/>
            <person name="Bluhm B."/>
            <person name="Cannon C."/>
            <person name="Castanera R."/>
            <person name="Culley D."/>
            <person name="Daum C."/>
            <person name="Ezra D."/>
            <person name="Gonzalez J."/>
            <person name="Henrissat B."/>
            <person name="Kuo A."/>
            <person name="Liang C."/>
            <person name="Lipzen A."/>
            <person name="Lutzoni F."/>
            <person name="Magnuson J."/>
            <person name="Mondo S."/>
            <person name="Nolan M."/>
            <person name="Ohm R."/>
            <person name="Pangilinan J."/>
            <person name="Park H.-J."/>
            <person name="Ramirez L."/>
            <person name="Alfaro M."/>
            <person name="Sun H."/>
            <person name="Tritt A."/>
            <person name="Yoshinaga Y."/>
            <person name="Zwiers L.-H."/>
            <person name="Turgeon B."/>
            <person name="Goodwin S."/>
            <person name="Spatafora J."/>
            <person name="Crous P."/>
            <person name="Grigoriev I."/>
        </authorList>
    </citation>
    <scope>NUCLEOTIDE SEQUENCE</scope>
    <source>
        <strain evidence="10">Tuck. ex Michener</strain>
    </source>
</reference>
<dbReference type="OrthoDB" id="6730379at2759"/>
<dbReference type="GO" id="GO:0022857">
    <property type="term" value="F:transmembrane transporter activity"/>
    <property type="evidence" value="ECO:0007669"/>
    <property type="project" value="InterPro"/>
</dbReference>
<keyword evidence="3 8" id="KW-0812">Transmembrane</keyword>
<feature type="transmembrane region" description="Helical" evidence="8">
    <location>
        <begin position="400"/>
        <end position="421"/>
    </location>
</feature>
<evidence type="ECO:0000313" key="10">
    <source>
        <dbReference type="EMBL" id="KAF2234489.1"/>
    </source>
</evidence>
<accession>A0A6A6H9D4</accession>
<sequence>MGVWKRAFPEKSPTQDASSSSSPSPSTTQDLKADPSPGITTHVESTTRVASSHFQTHATSTSNDVDVDVAANLFRSPTDLQASADIDPATERRLVRKIDRMILPYLAVCYAFFYIDKTTLSYAAIFGIKKDLKLVGAEYNWLSSIFYFGFLAWAVPTNFGLQRFPVGKYLGGNICAWGALLMLQAASNNFASLAALRALSGAAEACSDPAFMLITAMWYTRRQQPLRMGIWYTANGGGIALGGLLGYGIGHIRGALASWRYEFLIVGAACMIWGIVMMVMLPDSPVTAKGLSWEERRCAVERLRGDQTGVENKRFKAYQVKEAVLDPKTYLLFLLGVVGNVPNGGISNFGTLIIQGFGFSTLVTTLMQIPYGVLIALSILACVFLNDYACAKRKMNTRCIFILLWLCPNIAGAFMLAYVGLDHKVARLWGYYLTGPYNAAFVMILSLSTANTAGHTKKVFTNAVLFLGYCTGNIIGPFFYKTDQAPTYRLGIWSMIVSHLIEVVTICCFYVVLSLENRRRDRLYGKVEEKDLDETAFGDLTDRENKNFRYVF</sequence>
<dbReference type="Gene3D" id="1.20.1250.20">
    <property type="entry name" value="MFS general substrate transporter like domains"/>
    <property type="match status" value="1"/>
</dbReference>
<name>A0A6A6H9D4_VIRVR</name>
<dbReference type="InterPro" id="IPR011701">
    <property type="entry name" value="MFS"/>
</dbReference>
<comment type="subcellular location">
    <subcellularLocation>
        <location evidence="1">Membrane</location>
        <topology evidence="1">Multi-pass membrane protein</topology>
    </subcellularLocation>
</comment>
<dbReference type="InterPro" id="IPR036259">
    <property type="entry name" value="MFS_trans_sf"/>
</dbReference>
<dbReference type="PROSITE" id="PS50850">
    <property type="entry name" value="MFS"/>
    <property type="match status" value="1"/>
</dbReference>
<feature type="transmembrane region" description="Helical" evidence="8">
    <location>
        <begin position="261"/>
        <end position="281"/>
    </location>
</feature>
<feature type="transmembrane region" description="Helical" evidence="8">
    <location>
        <begin position="169"/>
        <end position="186"/>
    </location>
</feature>
<evidence type="ECO:0000313" key="11">
    <source>
        <dbReference type="Proteomes" id="UP000800092"/>
    </source>
</evidence>
<proteinExistence type="inferred from homology"/>
<feature type="transmembrane region" description="Helical" evidence="8">
    <location>
        <begin position="459"/>
        <end position="480"/>
    </location>
</feature>
<protein>
    <submittedName>
        <fullName evidence="10">MFS general substrate transporter</fullName>
    </submittedName>
</protein>
<keyword evidence="11" id="KW-1185">Reference proteome</keyword>
<keyword evidence="2" id="KW-0813">Transport</keyword>
<dbReference type="GO" id="GO:0016020">
    <property type="term" value="C:membrane"/>
    <property type="evidence" value="ECO:0007669"/>
    <property type="project" value="UniProtKB-SubCell"/>
</dbReference>
<evidence type="ECO:0000256" key="7">
    <source>
        <dbReference type="SAM" id="MobiDB-lite"/>
    </source>
</evidence>
<dbReference type="InterPro" id="IPR020846">
    <property type="entry name" value="MFS_dom"/>
</dbReference>
<dbReference type="FunFam" id="1.20.1250.20:FF:000064">
    <property type="entry name" value="MFS allantoate transporter"/>
    <property type="match status" value="1"/>
</dbReference>
<dbReference type="AlphaFoldDB" id="A0A6A6H9D4"/>
<feature type="region of interest" description="Disordered" evidence="7">
    <location>
        <begin position="1"/>
        <end position="40"/>
    </location>
</feature>
<evidence type="ECO:0000259" key="9">
    <source>
        <dbReference type="PROSITE" id="PS50850"/>
    </source>
</evidence>
<feature type="transmembrane region" description="Helical" evidence="8">
    <location>
        <begin position="492"/>
        <end position="513"/>
    </location>
</feature>
<dbReference type="PANTHER" id="PTHR43791:SF26">
    <property type="entry name" value="ALLANTOATE TRANSPORTER, PUTATIVE (AFU_ORTHOLOGUE AFUA_5G09470)-RELATED"/>
    <property type="match status" value="1"/>
</dbReference>
<evidence type="ECO:0000256" key="2">
    <source>
        <dbReference type="ARBA" id="ARBA00022448"/>
    </source>
</evidence>
<evidence type="ECO:0000256" key="4">
    <source>
        <dbReference type="ARBA" id="ARBA00022989"/>
    </source>
</evidence>
<feature type="transmembrane region" description="Helical" evidence="8">
    <location>
        <begin position="427"/>
        <end position="447"/>
    </location>
</feature>
<evidence type="ECO:0000256" key="1">
    <source>
        <dbReference type="ARBA" id="ARBA00004141"/>
    </source>
</evidence>
<gene>
    <name evidence="10" type="ORF">EV356DRAFT_446568</name>
</gene>
<keyword evidence="5 8" id="KW-0472">Membrane</keyword>
<dbReference type="EMBL" id="ML991798">
    <property type="protein sequence ID" value="KAF2234489.1"/>
    <property type="molecule type" value="Genomic_DNA"/>
</dbReference>
<feature type="transmembrane region" description="Helical" evidence="8">
    <location>
        <begin position="369"/>
        <end position="388"/>
    </location>
</feature>
<evidence type="ECO:0000256" key="5">
    <source>
        <dbReference type="ARBA" id="ARBA00023136"/>
    </source>
</evidence>
<dbReference type="Proteomes" id="UP000800092">
    <property type="component" value="Unassembled WGS sequence"/>
</dbReference>
<evidence type="ECO:0000256" key="6">
    <source>
        <dbReference type="ARBA" id="ARBA00037968"/>
    </source>
</evidence>
<dbReference type="Pfam" id="PF07690">
    <property type="entry name" value="MFS_1"/>
    <property type="match status" value="1"/>
</dbReference>
<keyword evidence="4 8" id="KW-1133">Transmembrane helix</keyword>
<feature type="transmembrane region" description="Helical" evidence="8">
    <location>
        <begin position="102"/>
        <end position="127"/>
    </location>
</feature>
<organism evidence="10 11">
    <name type="scientific">Viridothelium virens</name>
    <name type="common">Speckled blister lichen</name>
    <name type="synonym">Trypethelium virens</name>
    <dbReference type="NCBI Taxonomy" id="1048519"/>
    <lineage>
        <taxon>Eukaryota</taxon>
        <taxon>Fungi</taxon>
        <taxon>Dikarya</taxon>
        <taxon>Ascomycota</taxon>
        <taxon>Pezizomycotina</taxon>
        <taxon>Dothideomycetes</taxon>
        <taxon>Dothideomycetes incertae sedis</taxon>
        <taxon>Trypetheliales</taxon>
        <taxon>Trypetheliaceae</taxon>
        <taxon>Viridothelium</taxon>
    </lineage>
</organism>
<feature type="domain" description="Major facilitator superfamily (MFS) profile" evidence="9">
    <location>
        <begin position="102"/>
        <end position="520"/>
    </location>
</feature>
<feature type="transmembrane region" description="Helical" evidence="8">
    <location>
        <begin position="139"/>
        <end position="157"/>
    </location>
</feature>
<comment type="similarity">
    <text evidence="6">Belongs to the major facilitator superfamily. Allantoate permease family.</text>
</comment>
<dbReference type="PANTHER" id="PTHR43791">
    <property type="entry name" value="PERMEASE-RELATED"/>
    <property type="match status" value="1"/>
</dbReference>
<evidence type="ECO:0000256" key="3">
    <source>
        <dbReference type="ARBA" id="ARBA00022692"/>
    </source>
</evidence>
<evidence type="ECO:0000256" key="8">
    <source>
        <dbReference type="SAM" id="Phobius"/>
    </source>
</evidence>
<dbReference type="SUPFAM" id="SSF103473">
    <property type="entry name" value="MFS general substrate transporter"/>
    <property type="match status" value="1"/>
</dbReference>
<feature type="transmembrane region" description="Helical" evidence="8">
    <location>
        <begin position="230"/>
        <end position="249"/>
    </location>
</feature>